<dbReference type="AlphaFoldDB" id="A0A0X8JHN4"/>
<proteinExistence type="predicted"/>
<feature type="compositionally biased region" description="Low complexity" evidence="2">
    <location>
        <begin position="208"/>
        <end position="222"/>
    </location>
</feature>
<dbReference type="KEGG" id="dfi:AXF13_00505"/>
<protein>
    <submittedName>
        <fullName evidence="3">Uncharacterized protein</fullName>
    </submittedName>
</protein>
<evidence type="ECO:0000256" key="1">
    <source>
        <dbReference type="SAM" id="Coils"/>
    </source>
</evidence>
<keyword evidence="4" id="KW-1185">Reference proteome</keyword>
<dbReference type="EMBL" id="CP014229">
    <property type="protein sequence ID" value="AMD88722.1"/>
    <property type="molecule type" value="Genomic_DNA"/>
</dbReference>
<reference evidence="4" key="1">
    <citation type="submission" date="2016-02" db="EMBL/GenBank/DDBJ databases">
        <authorList>
            <person name="Holder M.E."/>
            <person name="Ajami N.J."/>
            <person name="Petrosino J.F."/>
        </authorList>
    </citation>
    <scope>NUCLEOTIDE SEQUENCE [LARGE SCALE GENOMIC DNA]</scope>
    <source>
        <strain evidence="4">CCUG 45958</strain>
    </source>
</reference>
<sequence>MVAEKIAETDEEIIDLTELIEKGEAPAAVVPPAESVKEDISVHMQSLNDGQARQGDAEIDALLAQMEAGDEQPVPPPPAARADAPEHKVDPHEELDMSGMVEVDKLLDTLDIPPQPHERGPDAAQDADPADLDNAVDDLLNAMSGSAPRKPASESAQEPDVHDLLAAASPQPEEPNFADDLDALLASAEAPAPAEASAPAPQARENPDLTADLDSLLAGLDAEQAQPATAESALGQPAASPAASEPAPEKEPDLEMDLDALLASVDAPASPQPTKRSGSGECDACIDLDKLLAPAGAEATPAPAPEAPASPTPSPDPAPEPSADQSNPPTGLDAEQDAAATAEPEQARPSTPSTAADHMPEDVAPEAAPDLETDLDALLAVMSPDQDMSPAPAAGDAEEAGKTDAARPPLEAEALEPEPALPADSMENLPQAEEAPDLPAVEENPAAEERPESEPELDLDKLLRSAMQEEADASATPFAASEGTEQPETEPAVVADVPAVEDLLLMPASEEDSRMEQAARTADIPADPAALRELTELTEQAARLDERLQRCESELAEARARVAALEKATAAPSASLEDLLREGNPLHDRFAALIASSVSQALKAMPSGVTDAVLEERLQSVSLLGKSVSARMDALESRLDTLEPRFNQQVEKAAAGAAARILREEIAKLIQG</sequence>
<organism evidence="3 4">
    <name type="scientific">Desulfovibrio fairfieldensis</name>
    <dbReference type="NCBI Taxonomy" id="44742"/>
    <lineage>
        <taxon>Bacteria</taxon>
        <taxon>Pseudomonadati</taxon>
        <taxon>Thermodesulfobacteriota</taxon>
        <taxon>Desulfovibrionia</taxon>
        <taxon>Desulfovibrionales</taxon>
        <taxon>Desulfovibrionaceae</taxon>
        <taxon>Desulfovibrio</taxon>
    </lineage>
</organism>
<feature type="compositionally biased region" description="Low complexity" evidence="2">
    <location>
        <begin position="183"/>
        <end position="201"/>
    </location>
</feature>
<gene>
    <name evidence="3" type="ORF">AXF13_00505</name>
</gene>
<feature type="region of interest" description="Disordered" evidence="2">
    <location>
        <begin position="142"/>
        <end position="494"/>
    </location>
</feature>
<accession>A0A0X8JHN4</accession>
<feature type="compositionally biased region" description="Low complexity" evidence="2">
    <location>
        <begin position="237"/>
        <end position="246"/>
    </location>
</feature>
<name>A0A0X8JHN4_9BACT</name>
<feature type="compositionally biased region" description="Low complexity" evidence="2">
    <location>
        <begin position="406"/>
        <end position="423"/>
    </location>
</feature>
<feature type="region of interest" description="Disordered" evidence="2">
    <location>
        <begin position="67"/>
        <end position="90"/>
    </location>
</feature>
<dbReference type="RefSeq" id="WP_062251230.1">
    <property type="nucleotide sequence ID" value="NZ_CP014229.1"/>
</dbReference>
<evidence type="ECO:0000256" key="2">
    <source>
        <dbReference type="SAM" id="MobiDB-lite"/>
    </source>
</evidence>
<dbReference type="STRING" id="44742.AXF13_00505"/>
<evidence type="ECO:0000313" key="4">
    <source>
        <dbReference type="Proteomes" id="UP000069241"/>
    </source>
</evidence>
<feature type="compositionally biased region" description="Pro residues" evidence="2">
    <location>
        <begin position="302"/>
        <end position="320"/>
    </location>
</feature>
<keyword evidence="1" id="KW-0175">Coiled coil</keyword>
<evidence type="ECO:0000313" key="3">
    <source>
        <dbReference type="EMBL" id="AMD88722.1"/>
    </source>
</evidence>
<feature type="region of interest" description="Disordered" evidence="2">
    <location>
        <begin position="110"/>
        <end position="130"/>
    </location>
</feature>
<feature type="coiled-coil region" evidence="1">
    <location>
        <begin position="534"/>
        <end position="568"/>
    </location>
</feature>
<dbReference type="Proteomes" id="UP000069241">
    <property type="component" value="Chromosome"/>
</dbReference>
<feature type="compositionally biased region" description="Basic and acidic residues" evidence="2">
    <location>
        <begin position="447"/>
        <end position="463"/>
    </location>
</feature>